<evidence type="ECO:0000256" key="1">
    <source>
        <dbReference type="ARBA" id="ARBA00022722"/>
    </source>
</evidence>
<feature type="binding site" evidence="6">
    <location>
        <begin position="277"/>
        <end position="284"/>
    </location>
    <ligand>
        <name>ATP</name>
        <dbReference type="ChEBI" id="CHEBI:30616"/>
    </ligand>
</feature>
<dbReference type="GO" id="GO:0005829">
    <property type="term" value="C:cytosol"/>
    <property type="evidence" value="ECO:0007669"/>
    <property type="project" value="TreeGrafter"/>
</dbReference>
<evidence type="ECO:0000313" key="10">
    <source>
        <dbReference type="EMBL" id="GEM01424.1"/>
    </source>
</evidence>
<dbReference type="GO" id="GO:0003677">
    <property type="term" value="F:DNA binding"/>
    <property type="evidence" value="ECO:0007669"/>
    <property type="project" value="InterPro"/>
</dbReference>
<dbReference type="InterPro" id="IPR006054">
    <property type="entry name" value="DnaQ"/>
</dbReference>
<sequence length="884" mass="101914">MTTFAVVDLETTGNQKQDRIIEIGIVIYRDQQIVTTYQTLINPHKHISRFIEHLTGINNAMVMDQPTFEDVATTIHRLLDDAYFVAHNVPFDLGFLNQEFERVGLKKLQTKTLDTVELSRMLLPGAPGFKLNQLAQFLSITHDDPHRALSDAYVTTDLLNVLLEELTRLPKTTLKKLVPLAEKLKSDLVPIIHALLDQPQTRDIAKKDASYDYHYGLAIKRVPEIEPIMSSEEMPAFGDWLDAFEVSFNKPLRLGQREMSEAIYHTFVTESSALIEAGTGIGKTLSYLLAAVYMAKTTREKVVISTYLKQLQKQLLHEEVPKILTHLNEACRIEVLKGKNQYISVKRFSEWIVKHDNDHYDFTLTKAIILIWLTKTETGDVDEIQLPRSGYQLFHQFSHRFDTDEKQAFSYYEHKLARIEMADVVIVNHALMHQLVLQEQLPLKRIIIDEAHHLPEVIEQEQGLMFQSEAIHAFLNQVVHRLKTFDVLDADIKATVEDIKYDYQCLIDYTRQFISRQHSAKGSKKIVTIEPQEAVFSTMQVMYERFKVLLDTLLKSVHLTPHPLIHDELISIVSAFLEPYNRFFFDDATDAVYWLEMDLTHQQQPISFYKKPVDIRETVMRYYFSPHRSVILTSATLTVNQRFDYIQHQLGMTKQVETYRFPALYPTESHVQLLVPNDFPRLDQRETTAYVEALSELVFSLADLTKGRMLILFNSYQMLKDTHTLLDELFQADYVLIAQGISSGSHEKLKKHFQQTDQAILLGTHAFWEGLDIPGDDLKCVVIARLPFQSPSQPVVEAKLKRMESRGQSGFYGYSLPDAVIRFKQGFGRLIRNETDSGIVVVTDDRIVTKNYGRTFIESLPSVPVYHRRTTELLDLAETFLTDK</sequence>
<dbReference type="InterPro" id="IPR013520">
    <property type="entry name" value="Ribonucl_H"/>
</dbReference>
<evidence type="ECO:0000256" key="6">
    <source>
        <dbReference type="HAMAP-Rule" id="MF_02206"/>
    </source>
</evidence>
<dbReference type="InterPro" id="IPR027417">
    <property type="entry name" value="P-loop_NTPase"/>
</dbReference>
<dbReference type="STRING" id="306540.SAMN05421839_1118"/>
<accession>A0A1I5NSD3</accession>
<dbReference type="InterPro" id="IPR014001">
    <property type="entry name" value="Helicase_ATP-bd"/>
</dbReference>
<proteinExistence type="inferred from homology"/>
<dbReference type="PANTHER" id="PTHR30231">
    <property type="entry name" value="DNA POLYMERASE III SUBUNIT EPSILON"/>
    <property type="match status" value="1"/>
</dbReference>
<dbReference type="Proteomes" id="UP000321547">
    <property type="component" value="Unassembled WGS sequence"/>
</dbReference>
<dbReference type="GO" id="GO:0003887">
    <property type="term" value="F:DNA-directed DNA polymerase activity"/>
    <property type="evidence" value="ECO:0007669"/>
    <property type="project" value="InterPro"/>
</dbReference>
<dbReference type="GO" id="GO:0016818">
    <property type="term" value="F:hydrolase activity, acting on acid anhydrides, in phosphorus-containing anhydrides"/>
    <property type="evidence" value="ECO:0007669"/>
    <property type="project" value="InterPro"/>
</dbReference>
<name>A0A1I5NSD3_9BACI</name>
<dbReference type="SMART" id="SM00479">
    <property type="entry name" value="EXOIII"/>
    <property type="match status" value="1"/>
</dbReference>
<dbReference type="OrthoDB" id="9803913at2"/>
<evidence type="ECO:0000313" key="12">
    <source>
        <dbReference type="Proteomes" id="UP000242243"/>
    </source>
</evidence>
<evidence type="ECO:0000256" key="3">
    <source>
        <dbReference type="ARBA" id="ARBA00022801"/>
    </source>
</evidence>
<keyword evidence="3 6" id="KW-0378">Hydrolase</keyword>
<dbReference type="Pfam" id="PF00929">
    <property type="entry name" value="RNase_T"/>
    <property type="match status" value="1"/>
</dbReference>
<keyword evidence="4 6" id="KW-0269">Exonuclease</keyword>
<dbReference type="SUPFAM" id="SSF53098">
    <property type="entry name" value="Ribonuclease H-like"/>
    <property type="match status" value="1"/>
</dbReference>
<dbReference type="SUPFAM" id="SSF52540">
    <property type="entry name" value="P-loop containing nucleoside triphosphate hydrolases"/>
    <property type="match status" value="1"/>
</dbReference>
<dbReference type="HAMAP" id="MF_02206">
    <property type="entry name" value="DinG_exonucl"/>
    <property type="match status" value="1"/>
</dbReference>
<dbReference type="NCBIfam" id="NF005981">
    <property type="entry name" value="PRK08074.1"/>
    <property type="match status" value="1"/>
</dbReference>
<dbReference type="FunFam" id="3.30.420.10:FF:000045">
    <property type="entry name" value="3'-5' exonuclease DinG"/>
    <property type="match status" value="1"/>
</dbReference>
<gene>
    <name evidence="6 7 10" type="primary">dinG</name>
    <name evidence="10" type="ORF">HHA03_09560</name>
    <name evidence="11" type="ORF">SAMN05421839_1118</name>
</gene>
<dbReference type="Proteomes" id="UP000242243">
    <property type="component" value="Unassembled WGS sequence"/>
</dbReference>
<dbReference type="SMART" id="SM00487">
    <property type="entry name" value="DEXDc"/>
    <property type="match status" value="1"/>
</dbReference>
<keyword evidence="5 6" id="KW-0067">ATP-binding</keyword>
<evidence type="ECO:0000256" key="7">
    <source>
        <dbReference type="RuleBase" id="RU364106"/>
    </source>
</evidence>
<dbReference type="RefSeq" id="WP_089831218.1">
    <property type="nucleotide sequence ID" value="NZ_BJWI01000010.1"/>
</dbReference>
<reference evidence="10 13" key="2">
    <citation type="submission" date="2019-07" db="EMBL/GenBank/DDBJ databases">
        <title>Whole genome shotgun sequence of Halolactibacillus halophilus NBRC 100868.</title>
        <authorList>
            <person name="Hosoyama A."/>
            <person name="Uohara A."/>
            <person name="Ohji S."/>
            <person name="Ichikawa N."/>
        </authorList>
    </citation>
    <scope>NUCLEOTIDE SEQUENCE [LARGE SCALE GENOMIC DNA]</scope>
    <source>
        <strain evidence="10 13">NBRC 100868</strain>
    </source>
</reference>
<dbReference type="GO" id="GO:0045004">
    <property type="term" value="P:DNA replication proofreading"/>
    <property type="evidence" value="ECO:0007669"/>
    <property type="project" value="TreeGrafter"/>
</dbReference>
<evidence type="ECO:0000259" key="8">
    <source>
        <dbReference type="PROSITE" id="PS51193"/>
    </source>
</evidence>
<reference evidence="11 12" key="1">
    <citation type="submission" date="2016-10" db="EMBL/GenBank/DDBJ databases">
        <authorList>
            <person name="de Groot N.N."/>
        </authorList>
    </citation>
    <scope>NUCLEOTIDE SEQUENCE [LARGE SCALE GENOMIC DNA]</scope>
    <source>
        <strain evidence="11 12">DSM 17073</strain>
    </source>
</reference>
<keyword evidence="2 6" id="KW-0547">Nucleotide-binding</keyword>
<keyword evidence="13" id="KW-1185">Reference proteome</keyword>
<comment type="function">
    <text evidence="6 7">3'-5' exonuclease.</text>
</comment>
<dbReference type="GO" id="GO:0008408">
    <property type="term" value="F:3'-5' exonuclease activity"/>
    <property type="evidence" value="ECO:0007669"/>
    <property type="project" value="UniProtKB-UniRule"/>
</dbReference>
<dbReference type="InterPro" id="IPR001650">
    <property type="entry name" value="Helicase_C-like"/>
</dbReference>
<evidence type="ECO:0000259" key="9">
    <source>
        <dbReference type="PROSITE" id="PS51194"/>
    </source>
</evidence>
<dbReference type="Gene3D" id="3.40.50.300">
    <property type="entry name" value="P-loop containing nucleotide triphosphate hydrolases"/>
    <property type="match status" value="2"/>
</dbReference>
<keyword evidence="1 6" id="KW-0540">Nuclease</keyword>
<evidence type="ECO:0000256" key="5">
    <source>
        <dbReference type="ARBA" id="ARBA00022840"/>
    </source>
</evidence>
<keyword evidence="11" id="KW-0347">Helicase</keyword>
<dbReference type="PROSITE" id="PS51193">
    <property type="entry name" value="HELICASE_ATP_BIND_2"/>
    <property type="match status" value="1"/>
</dbReference>
<dbReference type="EMBL" id="BJWI01000010">
    <property type="protein sequence ID" value="GEM01424.1"/>
    <property type="molecule type" value="Genomic_DNA"/>
</dbReference>
<dbReference type="InterPro" id="IPR006555">
    <property type="entry name" value="ATP-dep_Helicase_C"/>
</dbReference>
<dbReference type="NCBIfam" id="TIGR01407">
    <property type="entry name" value="dinG_rel"/>
    <property type="match status" value="1"/>
</dbReference>
<evidence type="ECO:0000313" key="13">
    <source>
        <dbReference type="Proteomes" id="UP000321547"/>
    </source>
</evidence>
<dbReference type="InterPro" id="IPR014013">
    <property type="entry name" value="Helic_SF1/SF2_ATP-bd_DinG/Rad3"/>
</dbReference>
<dbReference type="PROSITE" id="PS51194">
    <property type="entry name" value="HELICASE_CTER"/>
    <property type="match status" value="1"/>
</dbReference>
<comment type="similarity">
    <text evidence="6 7">Belongs to the helicase family. DinG subfamily. Type 2 sub-subfamily.</text>
</comment>
<dbReference type="AlphaFoldDB" id="A0A1I5NSD3"/>
<dbReference type="SMART" id="SM00491">
    <property type="entry name" value="HELICc2"/>
    <property type="match status" value="1"/>
</dbReference>
<feature type="short sequence motif" description="DEAH box" evidence="6">
    <location>
        <begin position="449"/>
        <end position="452"/>
    </location>
</feature>
<evidence type="ECO:0000256" key="4">
    <source>
        <dbReference type="ARBA" id="ARBA00022839"/>
    </source>
</evidence>
<dbReference type="CDD" id="cd06127">
    <property type="entry name" value="DEDDh"/>
    <property type="match status" value="1"/>
</dbReference>
<dbReference type="GO" id="GO:0005524">
    <property type="term" value="F:ATP binding"/>
    <property type="evidence" value="ECO:0007669"/>
    <property type="project" value="UniProtKB-UniRule"/>
</dbReference>
<organism evidence="11 12">
    <name type="scientific">Halolactibacillus halophilus</name>
    <dbReference type="NCBI Taxonomy" id="306540"/>
    <lineage>
        <taxon>Bacteria</taxon>
        <taxon>Bacillati</taxon>
        <taxon>Bacillota</taxon>
        <taxon>Bacilli</taxon>
        <taxon>Bacillales</taxon>
        <taxon>Bacillaceae</taxon>
        <taxon>Halolactibacillus</taxon>
    </lineage>
</organism>
<dbReference type="InterPro" id="IPR006310">
    <property type="entry name" value="DinG"/>
</dbReference>
<evidence type="ECO:0000313" key="11">
    <source>
        <dbReference type="EMBL" id="SFP24739.1"/>
    </source>
</evidence>
<dbReference type="InterPro" id="IPR012337">
    <property type="entry name" value="RNaseH-like_sf"/>
</dbReference>
<dbReference type="GO" id="GO:0004386">
    <property type="term" value="F:helicase activity"/>
    <property type="evidence" value="ECO:0007669"/>
    <property type="project" value="UniProtKB-KW"/>
</dbReference>
<feature type="domain" description="Helicase C-terminal" evidence="9">
    <location>
        <begin position="693"/>
        <end position="847"/>
    </location>
</feature>
<dbReference type="PANTHER" id="PTHR30231:SF41">
    <property type="entry name" value="DNA POLYMERASE III SUBUNIT EPSILON"/>
    <property type="match status" value="1"/>
</dbReference>
<protein>
    <recommendedName>
        <fullName evidence="6 7">3'-5' exonuclease DinG</fullName>
        <ecNumber evidence="6 7">3.1.-.-</ecNumber>
    </recommendedName>
</protein>
<dbReference type="InterPro" id="IPR036397">
    <property type="entry name" value="RNaseH_sf"/>
</dbReference>
<evidence type="ECO:0000256" key="2">
    <source>
        <dbReference type="ARBA" id="ARBA00022741"/>
    </source>
</evidence>
<feature type="domain" description="Helicase ATP-binding" evidence="8">
    <location>
        <begin position="242"/>
        <end position="508"/>
    </location>
</feature>
<dbReference type="NCBIfam" id="TIGR00573">
    <property type="entry name" value="dnaq"/>
    <property type="match status" value="1"/>
</dbReference>
<dbReference type="Gene3D" id="3.30.420.10">
    <property type="entry name" value="Ribonuclease H-like superfamily/Ribonuclease H"/>
    <property type="match status" value="1"/>
</dbReference>
<dbReference type="Pfam" id="PF13307">
    <property type="entry name" value="Helicase_C_2"/>
    <property type="match status" value="1"/>
</dbReference>
<dbReference type="EC" id="3.1.-.-" evidence="6 7"/>
<dbReference type="EMBL" id="FOXC01000011">
    <property type="protein sequence ID" value="SFP24739.1"/>
    <property type="molecule type" value="Genomic_DNA"/>
</dbReference>